<dbReference type="InterPro" id="IPR018247">
    <property type="entry name" value="EF_Hand_1_Ca_BS"/>
</dbReference>
<dbReference type="GeneID" id="113860176"/>
<sequence length="183" mass="20715">MEQKPSNINLSGLSLYLGNLLCGIRIKGFLSILILCLQCLWNWASENWKSWAKRNNPEQAAKQSSRCIEDGVRLCKEEVIAVMEKLGISVERGGDGIEDFGEGEISEMFENEATVAELEEAFHVFDENKDGFIDATELRRVLCCLGLEKDFVQCQKMIHAVDQNGDQLIDHAEFVLFMEQSFC</sequence>
<evidence type="ECO:0000256" key="2">
    <source>
        <dbReference type="ARBA" id="ARBA00022737"/>
    </source>
</evidence>
<evidence type="ECO:0000313" key="5">
    <source>
        <dbReference type="Proteomes" id="UP000694853"/>
    </source>
</evidence>
<name>A0A8B8KZ52_ABRPR</name>
<dbReference type="FunFam" id="1.10.238.10:FF:000003">
    <property type="entry name" value="Calmodulin A"/>
    <property type="match status" value="1"/>
</dbReference>
<keyword evidence="5" id="KW-1185">Reference proteome</keyword>
<keyword evidence="3" id="KW-0106">Calcium</keyword>
<dbReference type="Gene3D" id="1.10.238.10">
    <property type="entry name" value="EF-hand"/>
    <property type="match status" value="1"/>
</dbReference>
<dbReference type="PROSITE" id="PS50222">
    <property type="entry name" value="EF_HAND_2"/>
    <property type="match status" value="1"/>
</dbReference>
<gene>
    <name evidence="6" type="primary">LOC113860176</name>
</gene>
<dbReference type="SMART" id="SM00054">
    <property type="entry name" value="EFh"/>
    <property type="match status" value="2"/>
</dbReference>
<feature type="domain" description="EF-hand" evidence="4">
    <location>
        <begin position="113"/>
        <end position="148"/>
    </location>
</feature>
<evidence type="ECO:0000256" key="1">
    <source>
        <dbReference type="ARBA" id="ARBA00022723"/>
    </source>
</evidence>
<keyword evidence="1" id="KW-0479">Metal-binding</keyword>
<evidence type="ECO:0000259" key="4">
    <source>
        <dbReference type="PROSITE" id="PS50222"/>
    </source>
</evidence>
<dbReference type="InterPro" id="IPR039647">
    <property type="entry name" value="EF_hand_pair_protein_CML-like"/>
</dbReference>
<accession>A0A8B8KZ52</accession>
<dbReference type="PANTHER" id="PTHR10891">
    <property type="entry name" value="EF-HAND CALCIUM-BINDING DOMAIN CONTAINING PROTEIN"/>
    <property type="match status" value="1"/>
</dbReference>
<dbReference type="AlphaFoldDB" id="A0A8B8KZ52"/>
<dbReference type="KEGG" id="aprc:113860176"/>
<dbReference type="OrthoDB" id="26525at2759"/>
<protein>
    <submittedName>
        <fullName evidence="6">Probable calcium-binding protein CML45</fullName>
    </submittedName>
</protein>
<evidence type="ECO:0000256" key="3">
    <source>
        <dbReference type="ARBA" id="ARBA00022837"/>
    </source>
</evidence>
<dbReference type="SUPFAM" id="SSF47473">
    <property type="entry name" value="EF-hand"/>
    <property type="match status" value="1"/>
</dbReference>
<dbReference type="RefSeq" id="XP_027348648.1">
    <property type="nucleotide sequence ID" value="XM_027492847.1"/>
</dbReference>
<keyword evidence="2" id="KW-0677">Repeat</keyword>
<reference evidence="6" key="2">
    <citation type="submission" date="2025-08" db="UniProtKB">
        <authorList>
            <consortium name="RefSeq"/>
        </authorList>
    </citation>
    <scope>IDENTIFICATION</scope>
    <source>
        <tissue evidence="6">Young leaves</tissue>
    </source>
</reference>
<proteinExistence type="predicted"/>
<dbReference type="PROSITE" id="PS00018">
    <property type="entry name" value="EF_HAND_1"/>
    <property type="match status" value="2"/>
</dbReference>
<dbReference type="CDD" id="cd00051">
    <property type="entry name" value="EFh"/>
    <property type="match status" value="1"/>
</dbReference>
<dbReference type="InterPro" id="IPR011992">
    <property type="entry name" value="EF-hand-dom_pair"/>
</dbReference>
<organism evidence="5 6">
    <name type="scientific">Abrus precatorius</name>
    <name type="common">Indian licorice</name>
    <name type="synonym">Glycine abrus</name>
    <dbReference type="NCBI Taxonomy" id="3816"/>
    <lineage>
        <taxon>Eukaryota</taxon>
        <taxon>Viridiplantae</taxon>
        <taxon>Streptophyta</taxon>
        <taxon>Embryophyta</taxon>
        <taxon>Tracheophyta</taxon>
        <taxon>Spermatophyta</taxon>
        <taxon>Magnoliopsida</taxon>
        <taxon>eudicotyledons</taxon>
        <taxon>Gunneridae</taxon>
        <taxon>Pentapetalae</taxon>
        <taxon>rosids</taxon>
        <taxon>fabids</taxon>
        <taxon>Fabales</taxon>
        <taxon>Fabaceae</taxon>
        <taxon>Papilionoideae</taxon>
        <taxon>50 kb inversion clade</taxon>
        <taxon>NPAAA clade</taxon>
        <taxon>indigoferoid/millettioid clade</taxon>
        <taxon>Abreae</taxon>
        <taxon>Abrus</taxon>
    </lineage>
</organism>
<dbReference type="Proteomes" id="UP000694853">
    <property type="component" value="Unplaced"/>
</dbReference>
<dbReference type="Pfam" id="PF13499">
    <property type="entry name" value="EF-hand_7"/>
    <property type="match status" value="1"/>
</dbReference>
<dbReference type="GO" id="GO:0005509">
    <property type="term" value="F:calcium ion binding"/>
    <property type="evidence" value="ECO:0007669"/>
    <property type="project" value="InterPro"/>
</dbReference>
<reference evidence="5" key="1">
    <citation type="journal article" date="2019" name="Toxins">
        <title>Detection of Abrin-Like and Prepropulchellin-Like Toxin Genes and Transcripts Using Whole Genome Sequencing and Full-Length Transcript Sequencing of Abrus precatorius.</title>
        <authorList>
            <person name="Hovde B.T."/>
            <person name="Daligault H.E."/>
            <person name="Hanschen E.R."/>
            <person name="Kunde Y.A."/>
            <person name="Johnson M.B."/>
            <person name="Starkenburg S.R."/>
            <person name="Johnson S.L."/>
        </authorList>
    </citation>
    <scope>NUCLEOTIDE SEQUENCE [LARGE SCALE GENOMIC DNA]</scope>
</reference>
<evidence type="ECO:0000313" key="6">
    <source>
        <dbReference type="RefSeq" id="XP_027348648.1"/>
    </source>
</evidence>
<dbReference type="InterPro" id="IPR002048">
    <property type="entry name" value="EF_hand_dom"/>
</dbReference>